<sequence length="214" mass="24427">MGPITLYTSGSTKEPKLIYHEDIMKHVYRAINEIELTPRDRVLNVFPANVIANYTVTAVPAMTVGSHLFTTKFDPYNYIRLFREFKPTYTSLIPGHLNVLAKTKEWNNFDMSSLRYLVIGSQVVEQWMIDALRERGVTTVANWYGMTEAPPPVLIGYNSTAFDFNPKSGYTVEFADDGECIINGMPTRDIFNLQTKEFVSRKTEANGTTWKNTF</sequence>
<name>A0A6J5L770_9CAUD</name>
<dbReference type="GO" id="GO:0016874">
    <property type="term" value="F:ligase activity"/>
    <property type="evidence" value="ECO:0007669"/>
    <property type="project" value="UniProtKB-KW"/>
</dbReference>
<dbReference type="Gene3D" id="3.40.50.12780">
    <property type="entry name" value="N-terminal domain of ligase-like"/>
    <property type="match status" value="1"/>
</dbReference>
<protein>
    <submittedName>
        <fullName evidence="2">AMP-dependent synthetase/ligase</fullName>
    </submittedName>
</protein>
<keyword evidence="2" id="KW-0436">Ligase</keyword>
<proteinExistence type="predicted"/>
<dbReference type="PANTHER" id="PTHR43767:SF1">
    <property type="entry name" value="NONRIBOSOMAL PEPTIDE SYNTHASE PES1 (EUROFUNG)-RELATED"/>
    <property type="match status" value="1"/>
</dbReference>
<evidence type="ECO:0000313" key="2">
    <source>
        <dbReference type="EMBL" id="CAB4128877.1"/>
    </source>
</evidence>
<feature type="domain" description="AMP-dependent synthetase/ligase" evidence="1">
    <location>
        <begin position="6"/>
        <end position="155"/>
    </location>
</feature>
<reference evidence="2" key="1">
    <citation type="submission" date="2020-04" db="EMBL/GenBank/DDBJ databases">
        <authorList>
            <person name="Chiriac C."/>
            <person name="Salcher M."/>
            <person name="Ghai R."/>
            <person name="Kavagutti S V."/>
        </authorList>
    </citation>
    <scope>NUCLEOTIDE SEQUENCE</scope>
</reference>
<organism evidence="2">
    <name type="scientific">uncultured Caudovirales phage</name>
    <dbReference type="NCBI Taxonomy" id="2100421"/>
    <lineage>
        <taxon>Viruses</taxon>
        <taxon>Duplodnaviria</taxon>
        <taxon>Heunggongvirae</taxon>
        <taxon>Uroviricota</taxon>
        <taxon>Caudoviricetes</taxon>
        <taxon>Peduoviridae</taxon>
        <taxon>Maltschvirus</taxon>
        <taxon>Maltschvirus maltsch</taxon>
    </lineage>
</organism>
<dbReference type="EMBL" id="LR796233">
    <property type="protein sequence ID" value="CAB4128877.1"/>
    <property type="molecule type" value="Genomic_DNA"/>
</dbReference>
<dbReference type="PANTHER" id="PTHR43767">
    <property type="entry name" value="LONG-CHAIN-FATTY-ACID--COA LIGASE"/>
    <property type="match status" value="1"/>
</dbReference>
<dbReference type="InterPro" id="IPR042099">
    <property type="entry name" value="ANL_N_sf"/>
</dbReference>
<dbReference type="InterPro" id="IPR050237">
    <property type="entry name" value="ATP-dep_AMP-bd_enzyme"/>
</dbReference>
<dbReference type="SUPFAM" id="SSF56801">
    <property type="entry name" value="Acetyl-CoA synthetase-like"/>
    <property type="match status" value="1"/>
</dbReference>
<dbReference type="InterPro" id="IPR000873">
    <property type="entry name" value="AMP-dep_synth/lig_dom"/>
</dbReference>
<dbReference type="Pfam" id="PF00501">
    <property type="entry name" value="AMP-binding"/>
    <property type="match status" value="1"/>
</dbReference>
<accession>A0A6J5L770</accession>
<gene>
    <name evidence="2" type="ORF">UFOVP112_94</name>
</gene>
<evidence type="ECO:0000259" key="1">
    <source>
        <dbReference type="Pfam" id="PF00501"/>
    </source>
</evidence>